<keyword evidence="3" id="KW-1185">Reference proteome</keyword>
<evidence type="ECO:0000313" key="3">
    <source>
        <dbReference type="Proteomes" id="UP001501469"/>
    </source>
</evidence>
<dbReference type="RefSeq" id="WP_345050889.1">
    <property type="nucleotide sequence ID" value="NZ_BAABDK010000010.1"/>
</dbReference>
<reference evidence="3" key="1">
    <citation type="journal article" date="2019" name="Int. J. Syst. Evol. Microbiol.">
        <title>The Global Catalogue of Microorganisms (GCM) 10K type strain sequencing project: providing services to taxonomists for standard genome sequencing and annotation.</title>
        <authorList>
            <consortium name="The Broad Institute Genomics Platform"/>
            <consortium name="The Broad Institute Genome Sequencing Center for Infectious Disease"/>
            <person name="Wu L."/>
            <person name="Ma J."/>
        </authorList>
    </citation>
    <scope>NUCLEOTIDE SEQUENCE [LARGE SCALE GENOMIC DNA]</scope>
    <source>
        <strain evidence="3">JCM 17225</strain>
    </source>
</reference>
<organism evidence="2 3">
    <name type="scientific">Hymenobacter glaciei</name>
    <dbReference type="NCBI Taxonomy" id="877209"/>
    <lineage>
        <taxon>Bacteria</taxon>
        <taxon>Pseudomonadati</taxon>
        <taxon>Bacteroidota</taxon>
        <taxon>Cytophagia</taxon>
        <taxon>Cytophagales</taxon>
        <taxon>Hymenobacteraceae</taxon>
        <taxon>Hymenobacter</taxon>
    </lineage>
</organism>
<feature type="compositionally biased region" description="Polar residues" evidence="1">
    <location>
        <begin position="109"/>
        <end position="118"/>
    </location>
</feature>
<accession>A0ABP7TK57</accession>
<dbReference type="EMBL" id="BAABDK010000010">
    <property type="protein sequence ID" value="GAA4027434.1"/>
    <property type="molecule type" value="Genomic_DNA"/>
</dbReference>
<proteinExistence type="predicted"/>
<gene>
    <name evidence="2" type="ORF">GCM10022409_09280</name>
</gene>
<dbReference type="Proteomes" id="UP001501469">
    <property type="component" value="Unassembled WGS sequence"/>
</dbReference>
<protein>
    <submittedName>
        <fullName evidence="2">Uncharacterized protein</fullName>
    </submittedName>
</protein>
<sequence>MAQPVLVWRYEYPTQELRTDSAGQLVIKGYEAFTTNILTGPHRPDAFLARLAFPGLSPLFYRFELRHDGPAPYQVFNTSYDYDWGHQWVGDFDATGRVRSQTKPDKTGKVNSTVPPTGGQTQLWQANAALHRLAKVKTGSHYAIELNLQQNGVE</sequence>
<feature type="region of interest" description="Disordered" evidence="1">
    <location>
        <begin position="99"/>
        <end position="118"/>
    </location>
</feature>
<comment type="caution">
    <text evidence="2">The sequence shown here is derived from an EMBL/GenBank/DDBJ whole genome shotgun (WGS) entry which is preliminary data.</text>
</comment>
<evidence type="ECO:0000313" key="2">
    <source>
        <dbReference type="EMBL" id="GAA4027434.1"/>
    </source>
</evidence>
<evidence type="ECO:0000256" key="1">
    <source>
        <dbReference type="SAM" id="MobiDB-lite"/>
    </source>
</evidence>
<name>A0ABP7TK57_9BACT</name>